<evidence type="ECO:0000256" key="13">
    <source>
        <dbReference type="ARBA" id="ARBA00022982"/>
    </source>
</evidence>
<dbReference type="GO" id="GO:0046872">
    <property type="term" value="F:metal ion binding"/>
    <property type="evidence" value="ECO:0007669"/>
    <property type="project" value="UniProtKB-KW"/>
</dbReference>
<evidence type="ECO:0000256" key="8">
    <source>
        <dbReference type="ARBA" id="ARBA00022660"/>
    </source>
</evidence>
<evidence type="ECO:0000256" key="3">
    <source>
        <dbReference type="ARBA" id="ARBA00006113"/>
    </source>
</evidence>
<dbReference type="GO" id="GO:0009055">
    <property type="term" value="F:electron transfer activity"/>
    <property type="evidence" value="ECO:0007669"/>
    <property type="project" value="InterPro"/>
</dbReference>
<evidence type="ECO:0000256" key="11">
    <source>
        <dbReference type="ARBA" id="ARBA00022737"/>
    </source>
</evidence>
<evidence type="ECO:0000256" key="20">
    <source>
        <dbReference type="PIRSR" id="PIRSR000006-1"/>
    </source>
</evidence>
<dbReference type="NCBIfam" id="TIGR00782">
    <property type="entry name" value="ccoP"/>
    <property type="match status" value="1"/>
</dbReference>
<feature type="binding site" description="axial binding residue" evidence="20">
    <location>
        <position position="181"/>
    </location>
    <ligand>
        <name>heme c</name>
        <dbReference type="ChEBI" id="CHEBI:61717"/>
        <label>2</label>
    </ligand>
    <ligandPart>
        <name>Fe</name>
        <dbReference type="ChEBI" id="CHEBI:18248"/>
    </ligandPart>
</feature>
<evidence type="ECO:0000256" key="12">
    <source>
        <dbReference type="ARBA" id="ARBA00022781"/>
    </source>
</evidence>
<dbReference type="InterPro" id="IPR009056">
    <property type="entry name" value="Cyt_c-like_dom"/>
</dbReference>
<keyword evidence="11" id="KW-0677">Repeat</keyword>
<evidence type="ECO:0000256" key="10">
    <source>
        <dbReference type="ARBA" id="ARBA00022723"/>
    </source>
</evidence>
<dbReference type="UniPathway" id="UPA00705"/>
<feature type="binding site" description="covalent" evidence="21">
    <location>
        <position position="138"/>
    </location>
    <ligand>
        <name>heme c</name>
        <dbReference type="ChEBI" id="CHEBI:61717"/>
        <label>1</label>
    </ligand>
</feature>
<evidence type="ECO:0000256" key="15">
    <source>
        <dbReference type="ARBA" id="ARBA00023002"/>
    </source>
</evidence>
<evidence type="ECO:0000256" key="7">
    <source>
        <dbReference type="ARBA" id="ARBA00022617"/>
    </source>
</evidence>
<sequence length="297" mass="33196">MTNFWSGYIVVLTLTCLGLILWLLLATRKGQRPEQTDEKVGHSFDGIEEYDNPLPRWWFVLFVATMVFAAFYLFLYPGLGKWPGYLEWTSVKEYQAEVAKAEEQFAPIFAKYREMPVEEVAKDRDATRIGQRLFATNCSVCHGSDARGAFGFPNLTDNDWLYGGDPETIKTTLRGGRQAAMPAWLNVIGESGVRNVSGYVRSLSGLETEGVDLVAGAETFTNTCVACHGADGKGNHQMGAPNLTDDIWLYGSSFLQVQQTVRYGRNGHMPSQAHLGEDKIHMLASYIYSLSHQQDEQ</sequence>
<keyword evidence="8 19" id="KW-0679">Respiratory chain</keyword>
<feature type="transmembrane region" description="Helical" evidence="22">
    <location>
        <begin position="57"/>
        <end position="76"/>
    </location>
</feature>
<dbReference type="GO" id="GO:0006119">
    <property type="term" value="P:oxidative phosphorylation"/>
    <property type="evidence" value="ECO:0007669"/>
    <property type="project" value="UniProtKB-UniPathway"/>
</dbReference>
<evidence type="ECO:0000313" key="24">
    <source>
        <dbReference type="EMBL" id="SDR71658.1"/>
    </source>
</evidence>
<dbReference type="PROSITE" id="PS51007">
    <property type="entry name" value="CYTC"/>
    <property type="match status" value="2"/>
</dbReference>
<keyword evidence="18 19" id="KW-0472">Membrane</keyword>
<keyword evidence="12 19" id="KW-0375">Hydrogen ion transport</keyword>
<accession>A0A1H1LAW4</accession>
<dbReference type="Proteomes" id="UP000243413">
    <property type="component" value="Chromosome I"/>
</dbReference>
<dbReference type="Gene3D" id="6.10.280.130">
    <property type="match status" value="1"/>
</dbReference>
<evidence type="ECO:0000256" key="2">
    <source>
        <dbReference type="ARBA" id="ARBA00004673"/>
    </source>
</evidence>
<feature type="domain" description="Cytochrome c" evidence="23">
    <location>
        <begin position="125"/>
        <end position="204"/>
    </location>
</feature>
<keyword evidence="14 22" id="KW-1133">Transmembrane helix</keyword>
<comment type="pathway">
    <text evidence="2 19">Energy metabolism; oxidative phosphorylation.</text>
</comment>
<dbReference type="Gene3D" id="1.10.760.10">
    <property type="entry name" value="Cytochrome c-like domain"/>
    <property type="match status" value="2"/>
</dbReference>
<dbReference type="EMBL" id="LT629763">
    <property type="protein sequence ID" value="SDR71658.1"/>
    <property type="molecule type" value="Genomic_DNA"/>
</dbReference>
<dbReference type="PANTHER" id="PTHR33751">
    <property type="entry name" value="CBB3-TYPE CYTOCHROME C OXIDASE SUBUNIT FIXP"/>
    <property type="match status" value="1"/>
</dbReference>
<feature type="binding site" description="covalent" evidence="21">
    <location>
        <position position="224"/>
    </location>
    <ligand>
        <name>heme c</name>
        <dbReference type="ChEBI" id="CHEBI:61717"/>
        <label>2</label>
    </ligand>
</feature>
<feature type="binding site" description="axial binding residue" evidence="20">
    <location>
        <position position="228"/>
    </location>
    <ligand>
        <name>heme c</name>
        <dbReference type="ChEBI" id="CHEBI:61717"/>
        <label>2</label>
    </ligand>
    <ligandPart>
        <name>Fe</name>
        <dbReference type="ChEBI" id="CHEBI:18248"/>
    </ligandPart>
</feature>
<feature type="binding site" description="axial binding residue" evidence="20">
    <location>
        <position position="269"/>
    </location>
    <ligand>
        <name>heme c</name>
        <dbReference type="ChEBI" id="CHEBI:61717"/>
        <label>1</label>
    </ligand>
    <ligandPart>
        <name>Fe</name>
        <dbReference type="ChEBI" id="CHEBI:18248"/>
    </ligandPart>
</feature>
<feature type="transmembrane region" description="Helical" evidence="22">
    <location>
        <begin position="6"/>
        <end position="25"/>
    </location>
</feature>
<keyword evidence="17 19" id="KW-0406">Ion transport</keyword>
<evidence type="ECO:0000256" key="4">
    <source>
        <dbReference type="ARBA" id="ARBA00022448"/>
    </source>
</evidence>
<dbReference type="InterPro" id="IPR050597">
    <property type="entry name" value="Cytochrome_c_Oxidase_Subunit"/>
</dbReference>
<dbReference type="FunFam" id="1.10.760.10:FF:000013">
    <property type="entry name" value="Cbb3-type cytochrome c oxidase subunit"/>
    <property type="match status" value="1"/>
</dbReference>
<name>A0A1H1LAW4_9GAMM</name>
<evidence type="ECO:0000256" key="16">
    <source>
        <dbReference type="ARBA" id="ARBA00023004"/>
    </source>
</evidence>
<comment type="subcellular location">
    <subcellularLocation>
        <location evidence="1 19">Cell inner membrane</location>
    </subcellularLocation>
</comment>
<gene>
    <name evidence="24" type="ORF">SAMN05216271_0150</name>
</gene>
<keyword evidence="5 19" id="KW-1003">Cell membrane</keyword>
<evidence type="ECO:0000256" key="9">
    <source>
        <dbReference type="ARBA" id="ARBA00022692"/>
    </source>
</evidence>
<evidence type="ECO:0000313" key="25">
    <source>
        <dbReference type="Proteomes" id="UP000243413"/>
    </source>
</evidence>
<dbReference type="PIRSF" id="PIRSF000006">
    <property type="entry name" value="Cbb3-Cox_fixP"/>
    <property type="match status" value="1"/>
</dbReference>
<keyword evidence="10 19" id="KW-0479">Metal-binding</keyword>
<dbReference type="InterPro" id="IPR038414">
    <property type="entry name" value="CcoP_N_sf"/>
</dbReference>
<feature type="binding site" description="axial binding residue" evidence="20">
    <location>
        <position position="142"/>
    </location>
    <ligand>
        <name>heme c</name>
        <dbReference type="ChEBI" id="CHEBI:61717"/>
        <label>1</label>
    </ligand>
    <ligandPart>
        <name>Fe</name>
        <dbReference type="ChEBI" id="CHEBI:18248"/>
    </ligandPart>
</feature>
<dbReference type="GO" id="GO:0005886">
    <property type="term" value="C:plasma membrane"/>
    <property type="evidence" value="ECO:0007669"/>
    <property type="project" value="UniProtKB-SubCell"/>
</dbReference>
<dbReference type="AlphaFoldDB" id="A0A1H1LAW4"/>
<feature type="binding site" description="covalent" evidence="21">
    <location>
        <position position="141"/>
    </location>
    <ligand>
        <name>heme c</name>
        <dbReference type="ChEBI" id="CHEBI:61717"/>
        <label>1</label>
    </ligand>
</feature>
<dbReference type="GO" id="GO:0016491">
    <property type="term" value="F:oxidoreductase activity"/>
    <property type="evidence" value="ECO:0007669"/>
    <property type="project" value="UniProtKB-KW"/>
</dbReference>
<dbReference type="GO" id="GO:0020037">
    <property type="term" value="F:heme binding"/>
    <property type="evidence" value="ECO:0007669"/>
    <property type="project" value="InterPro"/>
</dbReference>
<keyword evidence="7 19" id="KW-0349">Heme</keyword>
<dbReference type="InterPro" id="IPR036909">
    <property type="entry name" value="Cyt_c-like_dom_sf"/>
</dbReference>
<evidence type="ECO:0000256" key="17">
    <source>
        <dbReference type="ARBA" id="ARBA00023065"/>
    </source>
</evidence>
<dbReference type="Pfam" id="PF14715">
    <property type="entry name" value="FixP_N"/>
    <property type="match status" value="1"/>
</dbReference>
<dbReference type="InterPro" id="IPR004678">
    <property type="entry name" value="Cyt_c_oxidase_cbb3_su3"/>
</dbReference>
<evidence type="ECO:0000256" key="5">
    <source>
        <dbReference type="ARBA" id="ARBA00022475"/>
    </source>
</evidence>
<dbReference type="RefSeq" id="WP_092283048.1">
    <property type="nucleotide sequence ID" value="NZ_LT629763.1"/>
</dbReference>
<dbReference type="SUPFAM" id="SSF46626">
    <property type="entry name" value="Cytochrome c"/>
    <property type="match status" value="2"/>
</dbReference>
<reference evidence="25" key="1">
    <citation type="submission" date="2016-10" db="EMBL/GenBank/DDBJ databases">
        <authorList>
            <person name="Varghese N."/>
            <person name="Submissions S."/>
        </authorList>
    </citation>
    <scope>NUCLEOTIDE SEQUENCE [LARGE SCALE GENOMIC DNA]</scope>
    <source>
        <strain evidence="25">JCM 14963</strain>
    </source>
</reference>
<keyword evidence="6 19" id="KW-0997">Cell inner membrane</keyword>
<evidence type="ECO:0000256" key="6">
    <source>
        <dbReference type="ARBA" id="ARBA00022519"/>
    </source>
</evidence>
<keyword evidence="13 19" id="KW-0249">Electron transport</keyword>
<comment type="cofactor">
    <cofactor evidence="19 21">
        <name>heme c</name>
        <dbReference type="ChEBI" id="CHEBI:61717"/>
    </cofactor>
    <text evidence="19 21">Binds 2 heme C groups per subunit.</text>
</comment>
<feature type="binding site" description="covalent" evidence="21">
    <location>
        <position position="227"/>
    </location>
    <ligand>
        <name>heme c</name>
        <dbReference type="ChEBI" id="CHEBI:61717"/>
        <label>2</label>
    </ligand>
</feature>
<keyword evidence="16 19" id="KW-0408">Iron</keyword>
<dbReference type="OrthoDB" id="9811281at2"/>
<dbReference type="STRING" id="472181.SAMN05216271_0150"/>
<keyword evidence="9 22" id="KW-0812">Transmembrane</keyword>
<feature type="domain" description="Cytochrome c" evidence="23">
    <location>
        <begin position="211"/>
        <end position="291"/>
    </location>
</feature>
<evidence type="ECO:0000256" key="18">
    <source>
        <dbReference type="ARBA" id="ARBA00023136"/>
    </source>
</evidence>
<dbReference type="GO" id="GO:1902600">
    <property type="term" value="P:proton transmembrane transport"/>
    <property type="evidence" value="ECO:0007669"/>
    <property type="project" value="UniProtKB-KW"/>
</dbReference>
<comment type="subunit">
    <text evidence="19">Component of the cbb3-type cytochrome c oxidase.</text>
</comment>
<evidence type="ECO:0000256" key="19">
    <source>
        <dbReference type="PIRNR" id="PIRNR000006"/>
    </source>
</evidence>
<organism evidence="24 25">
    <name type="scientific">Halopseudomonas sabulinigri</name>
    <dbReference type="NCBI Taxonomy" id="472181"/>
    <lineage>
        <taxon>Bacteria</taxon>
        <taxon>Pseudomonadati</taxon>
        <taxon>Pseudomonadota</taxon>
        <taxon>Gammaproteobacteria</taxon>
        <taxon>Pseudomonadales</taxon>
        <taxon>Pseudomonadaceae</taxon>
        <taxon>Halopseudomonas</taxon>
    </lineage>
</organism>
<dbReference type="Pfam" id="PF13442">
    <property type="entry name" value="Cytochrome_CBB3"/>
    <property type="match status" value="2"/>
</dbReference>
<comment type="similarity">
    <text evidence="3 19">Belongs to the CcoP / FixP family.</text>
</comment>
<protein>
    <recommendedName>
        <fullName evidence="19">Cbb3-type cytochrome c oxidase subunit</fullName>
    </recommendedName>
</protein>
<keyword evidence="15 19" id="KW-0560">Oxidoreductase</keyword>
<evidence type="ECO:0000256" key="21">
    <source>
        <dbReference type="PIRSR" id="PIRSR000006-2"/>
    </source>
</evidence>
<dbReference type="InterPro" id="IPR032858">
    <property type="entry name" value="CcoP_N"/>
</dbReference>
<evidence type="ECO:0000256" key="1">
    <source>
        <dbReference type="ARBA" id="ARBA00004533"/>
    </source>
</evidence>
<evidence type="ECO:0000259" key="23">
    <source>
        <dbReference type="PROSITE" id="PS51007"/>
    </source>
</evidence>
<dbReference type="PANTHER" id="PTHR33751:SF1">
    <property type="entry name" value="CBB3-TYPE CYTOCHROME C OXIDASE SUBUNIT FIXP"/>
    <property type="match status" value="1"/>
</dbReference>
<keyword evidence="4 19" id="KW-0813">Transport</keyword>
<comment type="function">
    <text evidence="19">C-type cytochrome. Part of the cbb3-type cytochrome c oxidase complex.</text>
</comment>
<evidence type="ECO:0000256" key="22">
    <source>
        <dbReference type="SAM" id="Phobius"/>
    </source>
</evidence>
<proteinExistence type="inferred from homology"/>
<evidence type="ECO:0000256" key="14">
    <source>
        <dbReference type="ARBA" id="ARBA00022989"/>
    </source>
</evidence>